<dbReference type="SUPFAM" id="SSF51735">
    <property type="entry name" value="NAD(P)-binding Rossmann-fold domains"/>
    <property type="match status" value="1"/>
</dbReference>
<dbReference type="OrthoDB" id="203908at2759"/>
<comment type="caution">
    <text evidence="3">The sequence shown here is derived from an EMBL/GenBank/DDBJ whole genome shotgun (WGS) entry which is preliminary data.</text>
</comment>
<evidence type="ECO:0000313" key="4">
    <source>
        <dbReference type="Proteomes" id="UP000664169"/>
    </source>
</evidence>
<gene>
    <name evidence="3" type="ORF">GOMPHAMPRED_002959</name>
</gene>
<proteinExistence type="predicted"/>
<evidence type="ECO:0000313" key="3">
    <source>
        <dbReference type="EMBL" id="CAF9904829.1"/>
    </source>
</evidence>
<dbReference type="Gene3D" id="3.90.180.10">
    <property type="entry name" value="Medium-chain alcohol dehydrogenases, catalytic domain"/>
    <property type="match status" value="1"/>
</dbReference>
<sequence length="188" mass="20492">MSASNTRSMKAAVIYEAGGPEVLQIEKRAIPAPDPGWVQIEVYGFGLDRSELFTRQGHSPKIRFPRILGNEATGVIEDSSDSKFKRGDVFATAMSRMGRDFDGGYTKYVNVPATQVQTLMTTLPWEHLAACREMLQTAYGSLFHALQCKAGEAVLIRGGTTSVGLAAAAIAKYHGLKVISDYQEQQTC</sequence>
<dbReference type="PANTHER" id="PTHR44154:SF1">
    <property type="entry name" value="QUINONE OXIDOREDUCTASE"/>
    <property type="match status" value="1"/>
</dbReference>
<dbReference type="SUPFAM" id="SSF50129">
    <property type="entry name" value="GroES-like"/>
    <property type="match status" value="1"/>
</dbReference>
<name>A0A8H3EGJ2_9LECA</name>
<feature type="domain" description="Alcohol dehydrogenase-like N-terminal" evidence="2">
    <location>
        <begin position="35"/>
        <end position="116"/>
    </location>
</feature>
<dbReference type="InterPro" id="IPR013154">
    <property type="entry name" value="ADH-like_N"/>
</dbReference>
<evidence type="ECO:0000259" key="2">
    <source>
        <dbReference type="Pfam" id="PF08240"/>
    </source>
</evidence>
<keyword evidence="4" id="KW-1185">Reference proteome</keyword>
<evidence type="ECO:0000256" key="1">
    <source>
        <dbReference type="ARBA" id="ARBA00022857"/>
    </source>
</evidence>
<keyword evidence="1" id="KW-0521">NADP</keyword>
<dbReference type="AlphaFoldDB" id="A0A8H3EGJ2"/>
<protein>
    <recommendedName>
        <fullName evidence="2">Alcohol dehydrogenase-like N-terminal domain-containing protein</fullName>
    </recommendedName>
</protein>
<dbReference type="InterPro" id="IPR011032">
    <property type="entry name" value="GroES-like_sf"/>
</dbReference>
<dbReference type="EMBL" id="CAJPDQ010000002">
    <property type="protein sequence ID" value="CAF9904829.1"/>
    <property type="molecule type" value="Genomic_DNA"/>
</dbReference>
<dbReference type="InterPro" id="IPR051603">
    <property type="entry name" value="Zinc-ADH_QOR/CCCR"/>
</dbReference>
<dbReference type="Pfam" id="PF08240">
    <property type="entry name" value="ADH_N"/>
    <property type="match status" value="1"/>
</dbReference>
<dbReference type="InterPro" id="IPR036291">
    <property type="entry name" value="NAD(P)-bd_dom_sf"/>
</dbReference>
<dbReference type="PANTHER" id="PTHR44154">
    <property type="entry name" value="QUINONE OXIDOREDUCTASE"/>
    <property type="match status" value="1"/>
</dbReference>
<reference evidence="3" key="1">
    <citation type="submission" date="2021-03" db="EMBL/GenBank/DDBJ databases">
        <authorList>
            <person name="Tagirdzhanova G."/>
        </authorList>
    </citation>
    <scope>NUCLEOTIDE SEQUENCE</scope>
</reference>
<organism evidence="3 4">
    <name type="scientific">Gomphillus americanus</name>
    <dbReference type="NCBI Taxonomy" id="1940652"/>
    <lineage>
        <taxon>Eukaryota</taxon>
        <taxon>Fungi</taxon>
        <taxon>Dikarya</taxon>
        <taxon>Ascomycota</taxon>
        <taxon>Pezizomycotina</taxon>
        <taxon>Lecanoromycetes</taxon>
        <taxon>OSLEUM clade</taxon>
        <taxon>Ostropomycetidae</taxon>
        <taxon>Ostropales</taxon>
        <taxon>Graphidaceae</taxon>
        <taxon>Gomphilloideae</taxon>
        <taxon>Gomphillus</taxon>
    </lineage>
</organism>
<dbReference type="Proteomes" id="UP000664169">
    <property type="component" value="Unassembled WGS sequence"/>
</dbReference>
<accession>A0A8H3EGJ2</accession>